<name>A0A1Z4JPQ6_LEPBY</name>
<evidence type="ECO:0000313" key="1">
    <source>
        <dbReference type="EMBL" id="BAY58699.1"/>
    </source>
</evidence>
<reference evidence="1 2" key="1">
    <citation type="submission" date="2017-06" db="EMBL/GenBank/DDBJ databases">
        <title>Genome sequencing of cyanobaciteial culture collection at National Institute for Environmental Studies (NIES).</title>
        <authorList>
            <person name="Hirose Y."/>
            <person name="Shimura Y."/>
            <person name="Fujisawa T."/>
            <person name="Nakamura Y."/>
            <person name="Kawachi M."/>
        </authorList>
    </citation>
    <scope>NUCLEOTIDE SEQUENCE [LARGE SCALE GENOMIC DNA]</scope>
    <source>
        <strain evidence="1 2">NIES-2135</strain>
    </source>
</reference>
<dbReference type="EMBL" id="AP018203">
    <property type="protein sequence ID" value="BAY58699.1"/>
    <property type="molecule type" value="Genomic_DNA"/>
</dbReference>
<protein>
    <submittedName>
        <fullName evidence="1">Uncharacterized protein</fullName>
    </submittedName>
</protein>
<gene>
    <name evidence="1" type="ORF">NIES2135_55720</name>
</gene>
<proteinExistence type="predicted"/>
<evidence type="ECO:0000313" key="2">
    <source>
        <dbReference type="Proteomes" id="UP000217895"/>
    </source>
</evidence>
<dbReference type="Proteomes" id="UP000217895">
    <property type="component" value="Chromosome"/>
</dbReference>
<dbReference type="AlphaFoldDB" id="A0A1Z4JPQ6"/>
<accession>A0A1Z4JPQ6</accession>
<keyword evidence="2" id="KW-1185">Reference proteome</keyword>
<sequence length="306" mass="32305">MLEPSTLKSPLKPNCLPVFFASSSLFPDLPTFQQASRTLTFDQARLTTDLQPPSGNTQVTSAIAQLPPDFSNSLNREIVTSGLTASSGDQTDSVQSAQDIVVSISRLVKEISGTVPFADGTIDVDLSTSAGAVQGSIEFGNGALVSNLTTPFGSYFSSIDFKSSDQYPFNFNGTPGIVNLDDGLVILDFQPEIQDDEIAIPINALSGNVTFNDGQAILNIPTPFGAFATNFDLSALVKPSTLQASGTVTVQDGTPPIEMTGDFGIIQTTLDVPKLVQNAGSIFATVRGTIQMTNDAIVYDFKTSIS</sequence>
<organism evidence="1 2">
    <name type="scientific">Leptolyngbya boryana NIES-2135</name>
    <dbReference type="NCBI Taxonomy" id="1973484"/>
    <lineage>
        <taxon>Bacteria</taxon>
        <taxon>Bacillati</taxon>
        <taxon>Cyanobacteriota</taxon>
        <taxon>Cyanophyceae</taxon>
        <taxon>Leptolyngbyales</taxon>
        <taxon>Leptolyngbyaceae</taxon>
        <taxon>Leptolyngbya group</taxon>
        <taxon>Leptolyngbya</taxon>
    </lineage>
</organism>